<dbReference type="SUPFAM" id="SSF51206">
    <property type="entry name" value="cAMP-binding domain-like"/>
    <property type="match status" value="1"/>
</dbReference>
<organism evidence="2 3">
    <name type="scientific">Filimonas zeae</name>
    <dbReference type="NCBI Taxonomy" id="1737353"/>
    <lineage>
        <taxon>Bacteria</taxon>
        <taxon>Pseudomonadati</taxon>
        <taxon>Bacteroidota</taxon>
        <taxon>Chitinophagia</taxon>
        <taxon>Chitinophagales</taxon>
        <taxon>Chitinophagaceae</taxon>
        <taxon>Filimonas</taxon>
    </lineage>
</organism>
<keyword evidence="3" id="KW-1185">Reference proteome</keyword>
<evidence type="ECO:0000259" key="1">
    <source>
        <dbReference type="Pfam" id="PF00027"/>
    </source>
</evidence>
<dbReference type="EMBL" id="BMIB01000001">
    <property type="protein sequence ID" value="GGH60538.1"/>
    <property type="molecule type" value="Genomic_DNA"/>
</dbReference>
<gene>
    <name evidence="2" type="ORF">GCM10011379_08500</name>
</gene>
<reference evidence="2" key="1">
    <citation type="journal article" date="2014" name="Int. J. Syst. Evol. Microbiol.">
        <title>Complete genome sequence of Corynebacterium casei LMG S-19264T (=DSM 44701T), isolated from a smear-ripened cheese.</title>
        <authorList>
            <consortium name="US DOE Joint Genome Institute (JGI-PGF)"/>
            <person name="Walter F."/>
            <person name="Albersmeier A."/>
            <person name="Kalinowski J."/>
            <person name="Ruckert C."/>
        </authorList>
    </citation>
    <scope>NUCLEOTIDE SEQUENCE</scope>
    <source>
        <strain evidence="2">CGMCC 1.15290</strain>
    </source>
</reference>
<dbReference type="InterPro" id="IPR014710">
    <property type="entry name" value="RmlC-like_jellyroll"/>
</dbReference>
<dbReference type="CDD" id="cd00038">
    <property type="entry name" value="CAP_ED"/>
    <property type="match status" value="1"/>
</dbReference>
<reference evidence="2" key="2">
    <citation type="submission" date="2020-09" db="EMBL/GenBank/DDBJ databases">
        <authorList>
            <person name="Sun Q."/>
            <person name="Zhou Y."/>
        </authorList>
    </citation>
    <scope>NUCLEOTIDE SEQUENCE</scope>
    <source>
        <strain evidence="2">CGMCC 1.15290</strain>
    </source>
</reference>
<comment type="caution">
    <text evidence="2">The sequence shown here is derived from an EMBL/GenBank/DDBJ whole genome shotgun (WGS) entry which is preliminary data.</text>
</comment>
<dbReference type="InterPro" id="IPR000595">
    <property type="entry name" value="cNMP-bd_dom"/>
</dbReference>
<feature type="domain" description="Cyclic nucleotide-binding" evidence="1">
    <location>
        <begin position="35"/>
        <end position="123"/>
    </location>
</feature>
<sequence length="196" mass="22587">MQKADSLQELHKIVAAIHPFSGEEWEHFAGIWQPVSYKRKEVLTTADETERYLYFVLEGVQRAFYTGENGQEATIVFTYPYSFSGIADSFLTQTPSLYFMETLTPSKLLRTSWQQLQQFIQQHPVGERWLRMATALALKGALERQTELLTCNAEQKFRKLLTRSPHMLQLVSHKYLASYLGIDASTFSKLLATVRL</sequence>
<dbReference type="Proteomes" id="UP000627292">
    <property type="component" value="Unassembled WGS sequence"/>
</dbReference>
<dbReference type="InterPro" id="IPR018490">
    <property type="entry name" value="cNMP-bd_dom_sf"/>
</dbReference>
<proteinExistence type="predicted"/>
<accession>A0A917MSD0</accession>
<evidence type="ECO:0000313" key="2">
    <source>
        <dbReference type="EMBL" id="GGH60538.1"/>
    </source>
</evidence>
<protein>
    <submittedName>
        <fullName evidence="2">Cyclic nucleotide-binding protein</fullName>
    </submittedName>
</protein>
<dbReference type="Gene3D" id="2.60.120.10">
    <property type="entry name" value="Jelly Rolls"/>
    <property type="match status" value="1"/>
</dbReference>
<dbReference type="AlphaFoldDB" id="A0A917MSD0"/>
<name>A0A917MSD0_9BACT</name>
<evidence type="ECO:0000313" key="3">
    <source>
        <dbReference type="Proteomes" id="UP000627292"/>
    </source>
</evidence>
<dbReference type="Pfam" id="PF00027">
    <property type="entry name" value="cNMP_binding"/>
    <property type="match status" value="1"/>
</dbReference>
<dbReference type="RefSeq" id="WP_188950728.1">
    <property type="nucleotide sequence ID" value="NZ_BMIB01000001.1"/>
</dbReference>